<reference evidence="2" key="1">
    <citation type="journal article" date="2023" name="Commun. Biol.">
        <title>Genome analysis of Parmales, the sister group of diatoms, reveals the evolutionary specialization of diatoms from phago-mixotrophs to photoautotrophs.</title>
        <authorList>
            <person name="Ban H."/>
            <person name="Sato S."/>
            <person name="Yoshikawa S."/>
            <person name="Yamada K."/>
            <person name="Nakamura Y."/>
            <person name="Ichinomiya M."/>
            <person name="Sato N."/>
            <person name="Blanc-Mathieu R."/>
            <person name="Endo H."/>
            <person name="Kuwata A."/>
            <person name="Ogata H."/>
        </authorList>
    </citation>
    <scope>NUCLEOTIDE SEQUENCE [LARGE SCALE GENOMIC DNA]</scope>
</reference>
<protein>
    <recommendedName>
        <fullName evidence="3">Fumarate hydratase</fullName>
    </recommendedName>
</protein>
<dbReference type="AlphaFoldDB" id="A0A9W6ZMF7"/>
<dbReference type="Proteomes" id="UP001162640">
    <property type="component" value="Unassembled WGS sequence"/>
</dbReference>
<evidence type="ECO:0008006" key="3">
    <source>
        <dbReference type="Google" id="ProtNLM"/>
    </source>
</evidence>
<proteinExistence type="predicted"/>
<dbReference type="GO" id="GO:0003824">
    <property type="term" value="F:catalytic activity"/>
    <property type="evidence" value="ECO:0007669"/>
    <property type="project" value="InterPro"/>
</dbReference>
<comment type="caution">
    <text evidence="1">The sequence shown here is derived from an EMBL/GenBank/DDBJ whole genome shotgun (WGS) entry which is preliminary data.</text>
</comment>
<dbReference type="EMBL" id="BLQM01000034">
    <property type="protein sequence ID" value="GMH53693.1"/>
    <property type="molecule type" value="Genomic_DNA"/>
</dbReference>
<accession>A0A9W6ZMF7</accession>
<dbReference type="SUPFAM" id="SSF48557">
    <property type="entry name" value="L-aspartase-like"/>
    <property type="match status" value="1"/>
</dbReference>
<dbReference type="InterPro" id="IPR024083">
    <property type="entry name" value="Fumarase/histidase_N"/>
</dbReference>
<name>A0A9W6ZMF7_9STRA</name>
<evidence type="ECO:0000313" key="1">
    <source>
        <dbReference type="EMBL" id="GMH53693.1"/>
    </source>
</evidence>
<evidence type="ECO:0000313" key="2">
    <source>
        <dbReference type="Proteomes" id="UP001162640"/>
    </source>
</evidence>
<sequence>MLQRIALQPSLPFRISSRTLSRGMSTRTESDTFGPLEVPSDKLYGAQTARSIMNFPIGGEAAKVRLSFTEDNTTSEAVPHNFNPIPSGFVVELIQLPIPLSITQTATT</sequence>
<gene>
    <name evidence="1" type="ORF">TL16_g01504</name>
</gene>
<dbReference type="InterPro" id="IPR008948">
    <property type="entry name" value="L-Aspartase-like"/>
</dbReference>
<organism evidence="1 2">
    <name type="scientific">Triparma laevis f. inornata</name>
    <dbReference type="NCBI Taxonomy" id="1714386"/>
    <lineage>
        <taxon>Eukaryota</taxon>
        <taxon>Sar</taxon>
        <taxon>Stramenopiles</taxon>
        <taxon>Ochrophyta</taxon>
        <taxon>Bolidophyceae</taxon>
        <taxon>Parmales</taxon>
        <taxon>Triparmaceae</taxon>
        <taxon>Triparma</taxon>
    </lineage>
</organism>
<dbReference type="Gene3D" id="1.10.275.10">
    <property type="entry name" value="Fumarase/aspartase (N-terminal domain)"/>
    <property type="match status" value="1"/>
</dbReference>